<dbReference type="PANTHER" id="PTHR21256:SF2">
    <property type="entry name" value="HISTIDINE BIOSYNTHESIS TRIFUNCTIONAL PROTEIN"/>
    <property type="match status" value="1"/>
</dbReference>
<dbReference type="NCBIfam" id="TIGR00069">
    <property type="entry name" value="hisD"/>
    <property type="match status" value="1"/>
</dbReference>
<keyword evidence="12" id="KW-1185">Reference proteome</keyword>
<feature type="binding site" evidence="8">
    <location>
        <position position="276"/>
    </location>
    <ligand>
        <name>Zn(2+)</name>
        <dbReference type="ChEBI" id="CHEBI:29105"/>
    </ligand>
</feature>
<feature type="binding site" evidence="8">
    <location>
        <position position="438"/>
    </location>
    <ligand>
        <name>substrate</name>
    </ligand>
</feature>
<keyword evidence="8" id="KW-0028">Amino-acid biosynthesis</keyword>
<evidence type="ECO:0000256" key="2">
    <source>
        <dbReference type="ARBA" id="ARBA00010178"/>
    </source>
</evidence>
<keyword evidence="8" id="KW-0520">NAD</keyword>
<feature type="binding site" evidence="8">
    <location>
        <position position="279"/>
    </location>
    <ligand>
        <name>substrate</name>
    </ligand>
</feature>
<evidence type="ECO:0000256" key="4">
    <source>
        <dbReference type="ARBA" id="ARBA00022723"/>
    </source>
</evidence>
<dbReference type="InterPro" id="IPR022695">
    <property type="entry name" value="Histidinol_DH_monofunct"/>
</dbReference>
<dbReference type="CDD" id="cd06572">
    <property type="entry name" value="Histidinol_dh"/>
    <property type="match status" value="1"/>
</dbReference>
<name>A0ABZ1BUC0_9FIRM</name>
<feature type="binding site" evidence="8">
    <location>
        <position position="150"/>
    </location>
    <ligand>
        <name>NAD(+)</name>
        <dbReference type="ChEBI" id="CHEBI:57540"/>
    </ligand>
</feature>
<dbReference type="SUPFAM" id="SSF53720">
    <property type="entry name" value="ALDH-like"/>
    <property type="match status" value="1"/>
</dbReference>
<protein>
    <recommendedName>
        <fullName evidence="3 8">Histidinol dehydrogenase</fullName>
        <shortName evidence="8">HDH</shortName>
        <ecNumber evidence="3 8">1.1.1.23</ecNumber>
    </recommendedName>
</protein>
<proteinExistence type="inferred from homology"/>
<evidence type="ECO:0000256" key="7">
    <source>
        <dbReference type="ARBA" id="ARBA00049489"/>
    </source>
</evidence>
<evidence type="ECO:0000256" key="6">
    <source>
        <dbReference type="ARBA" id="ARBA00023002"/>
    </source>
</evidence>
<dbReference type="PANTHER" id="PTHR21256">
    <property type="entry name" value="HISTIDINOL DEHYDROGENASE HDH"/>
    <property type="match status" value="1"/>
</dbReference>
<dbReference type="EMBL" id="CP141615">
    <property type="protein sequence ID" value="WRP16369.1"/>
    <property type="molecule type" value="Genomic_DNA"/>
</dbReference>
<dbReference type="RefSeq" id="WP_324715641.1">
    <property type="nucleotide sequence ID" value="NZ_CP141615.1"/>
</dbReference>
<accession>A0ABZ1BUC0</accession>
<dbReference type="PRINTS" id="PR00083">
    <property type="entry name" value="HOLDHDRGNASE"/>
</dbReference>
<feature type="active site" description="Proton acceptor" evidence="8">
    <location>
        <position position="346"/>
    </location>
</feature>
<feature type="binding site" evidence="8">
    <location>
        <position position="379"/>
    </location>
    <ligand>
        <name>substrate</name>
    </ligand>
</feature>
<dbReference type="Proteomes" id="UP001332192">
    <property type="component" value="Chromosome"/>
</dbReference>
<dbReference type="InterPro" id="IPR001692">
    <property type="entry name" value="Histidinol_DH_CS"/>
</dbReference>
<comment type="catalytic activity">
    <reaction evidence="7 8">
        <text>L-histidinol + 2 NAD(+) + H2O = L-histidine + 2 NADH + 3 H(+)</text>
        <dbReference type="Rhea" id="RHEA:20641"/>
        <dbReference type="ChEBI" id="CHEBI:15377"/>
        <dbReference type="ChEBI" id="CHEBI:15378"/>
        <dbReference type="ChEBI" id="CHEBI:57540"/>
        <dbReference type="ChEBI" id="CHEBI:57595"/>
        <dbReference type="ChEBI" id="CHEBI:57699"/>
        <dbReference type="ChEBI" id="CHEBI:57945"/>
        <dbReference type="EC" id="1.1.1.23"/>
    </reaction>
</comment>
<feature type="binding site" evidence="8">
    <location>
        <position position="346"/>
    </location>
    <ligand>
        <name>substrate</name>
    </ligand>
</feature>
<dbReference type="InterPro" id="IPR012131">
    <property type="entry name" value="Hstdl_DH"/>
</dbReference>
<evidence type="ECO:0000256" key="8">
    <source>
        <dbReference type="HAMAP-Rule" id="MF_01024"/>
    </source>
</evidence>
<gene>
    <name evidence="8 11" type="primary">hisD</name>
    <name evidence="11" type="ORF">U7230_09695</name>
</gene>
<evidence type="ECO:0000313" key="12">
    <source>
        <dbReference type="Proteomes" id="UP001332192"/>
    </source>
</evidence>
<dbReference type="PROSITE" id="PS00611">
    <property type="entry name" value="HISOL_DEHYDROGENASE"/>
    <property type="match status" value="1"/>
</dbReference>
<dbReference type="HAMAP" id="MF_01024">
    <property type="entry name" value="HisD"/>
    <property type="match status" value="1"/>
</dbReference>
<comment type="cofactor">
    <cofactor evidence="8">
        <name>Zn(2+)</name>
        <dbReference type="ChEBI" id="CHEBI:29105"/>
    </cofactor>
    <text evidence="8">Binds 1 zinc ion per subunit.</text>
</comment>
<feature type="binding site" evidence="8">
    <location>
        <position position="379"/>
    </location>
    <ligand>
        <name>Zn(2+)</name>
        <dbReference type="ChEBI" id="CHEBI:29105"/>
    </ligand>
</feature>
<feature type="binding site" evidence="8">
    <location>
        <position position="254"/>
    </location>
    <ligand>
        <name>substrate</name>
    </ligand>
</feature>
<evidence type="ECO:0000256" key="10">
    <source>
        <dbReference type="RuleBase" id="RU004175"/>
    </source>
</evidence>
<comment type="pathway">
    <text evidence="8">Amino-acid biosynthesis; L-histidine biosynthesis; L-histidine from 5-phospho-alpha-D-ribose 1-diphosphate: step 9/9.</text>
</comment>
<evidence type="ECO:0000256" key="3">
    <source>
        <dbReference type="ARBA" id="ARBA00012965"/>
    </source>
</evidence>
<dbReference type="Gene3D" id="1.20.5.1300">
    <property type="match status" value="1"/>
</dbReference>
<feature type="binding site" evidence="8">
    <location>
        <position position="433"/>
    </location>
    <ligand>
        <name>substrate</name>
    </ligand>
</feature>
<dbReference type="PIRSF" id="PIRSF000099">
    <property type="entry name" value="Histidinol_dh"/>
    <property type="match status" value="1"/>
</dbReference>
<reference evidence="11 12" key="1">
    <citation type="journal article" date="2024" name="Front. Microbiol.">
        <title>Novel thermophilic genera Geochorda gen. nov. and Carboxydochorda gen. nov. from the deep terrestrial subsurface reveal the ecophysiological diversity in the class Limnochordia.</title>
        <authorList>
            <person name="Karnachuk O.V."/>
            <person name="Lukina A.P."/>
            <person name="Avakyan M.R."/>
            <person name="Kadnikov V.V."/>
            <person name="Begmatov S."/>
            <person name="Beletsky A.V."/>
            <person name="Vlasova K.G."/>
            <person name="Novikov A.A."/>
            <person name="Shcherbakova V.A."/>
            <person name="Mardanov A.V."/>
            <person name="Ravin N.V."/>
        </authorList>
    </citation>
    <scope>NUCLEOTIDE SEQUENCE [LARGE SCALE GENOMIC DNA]</scope>
    <source>
        <strain evidence="11 12">L945</strain>
    </source>
</reference>
<feature type="active site" description="Proton acceptor" evidence="8">
    <location>
        <position position="345"/>
    </location>
</feature>
<feature type="binding site" evidence="8">
    <location>
        <position position="208"/>
    </location>
    <ligand>
        <name>NAD(+)</name>
        <dbReference type="ChEBI" id="CHEBI:57540"/>
    </ligand>
</feature>
<dbReference type="EC" id="1.1.1.23" evidence="3 8"/>
<dbReference type="Gene3D" id="3.40.50.1980">
    <property type="entry name" value="Nitrogenase molybdenum iron protein domain"/>
    <property type="match status" value="2"/>
</dbReference>
<evidence type="ECO:0000256" key="1">
    <source>
        <dbReference type="ARBA" id="ARBA00003850"/>
    </source>
</evidence>
<feature type="binding site" evidence="8">
    <location>
        <position position="279"/>
    </location>
    <ligand>
        <name>Zn(2+)</name>
        <dbReference type="ChEBI" id="CHEBI:29105"/>
    </ligand>
</feature>
<keyword evidence="5 8" id="KW-0862">Zinc</keyword>
<evidence type="ECO:0000256" key="9">
    <source>
        <dbReference type="PIRNR" id="PIRNR000099"/>
    </source>
</evidence>
<evidence type="ECO:0000313" key="11">
    <source>
        <dbReference type="EMBL" id="WRP16369.1"/>
    </source>
</evidence>
<feature type="binding site" evidence="8">
    <location>
        <position position="231"/>
    </location>
    <ligand>
        <name>NAD(+)</name>
        <dbReference type="ChEBI" id="CHEBI:57540"/>
    </ligand>
</feature>
<dbReference type="GO" id="GO:0004399">
    <property type="term" value="F:histidinol dehydrogenase activity"/>
    <property type="evidence" value="ECO:0007669"/>
    <property type="project" value="UniProtKB-EC"/>
</dbReference>
<keyword evidence="6 8" id="KW-0560">Oxidoreductase</keyword>
<organism evidence="11 12">
    <name type="scientific">Carboxydichorda subterranea</name>
    <dbReference type="NCBI Taxonomy" id="3109565"/>
    <lineage>
        <taxon>Bacteria</taxon>
        <taxon>Bacillati</taxon>
        <taxon>Bacillota</taxon>
        <taxon>Limnochordia</taxon>
        <taxon>Limnochordales</taxon>
        <taxon>Geochordaceae</taxon>
        <taxon>Carboxydichorda</taxon>
    </lineage>
</organism>
<feature type="binding site" evidence="8">
    <location>
        <position position="276"/>
    </location>
    <ligand>
        <name>substrate</name>
    </ligand>
</feature>
<dbReference type="Pfam" id="PF00815">
    <property type="entry name" value="Histidinol_dh"/>
    <property type="match status" value="1"/>
</dbReference>
<feature type="binding site" evidence="8">
    <location>
        <position position="438"/>
    </location>
    <ligand>
        <name>Zn(2+)</name>
        <dbReference type="ChEBI" id="CHEBI:29105"/>
    </ligand>
</feature>
<sequence length="448" mass="46626">MTLLRRFVVERDGLEAILQAVRRPPMAEMEAPPRARTVLDRLFGPGTRPVEAVRRIVQSVREEGDTAVARWTRELDGVELSPERLWAGPEAMEAALQDPAVAPVVPALEAAAATITAFHRRQIAAPIFETTAPGVVVGWVPTPVQRAAIYVPAGTAPLLSTVLMGVIPARLAGVAEVVVATPPPAHPAILAAARVAGASRVLQVGGAQAIAALAYGTASIPRVDVIAGPGNLFVQLAKREVVGAVGIDGLAGPTEVLVLADASANPRWVAADLLAQAEHAPDAAAIVVSDAPALLDEIDRQLEVQLETLPRASVAAESLGRWGAAVACRRLDVEGLQLAEAIAPEHLQVVTADPLVLAGKVRRAGAVFLGSHTPEALGDYAAGSNHVLPTGGTARFASALGVHVFTRMTSWVHASPGGLEQLARAVRVLARAEGLEAHARSVEVRQSS</sequence>
<keyword evidence="8" id="KW-0368">Histidine biosynthesis</keyword>
<comment type="similarity">
    <text evidence="2 8 9 10">Belongs to the histidinol dehydrogenase family.</text>
</comment>
<keyword evidence="4 8" id="KW-0479">Metal-binding</keyword>
<comment type="function">
    <text evidence="1 8">Catalyzes the sequential NAD-dependent oxidations of L-histidinol to L-histidinaldehyde and then to L-histidine.</text>
</comment>
<dbReference type="InterPro" id="IPR016161">
    <property type="entry name" value="Ald_DH/histidinol_DH"/>
</dbReference>
<evidence type="ECO:0000256" key="5">
    <source>
        <dbReference type="ARBA" id="ARBA00022833"/>
    </source>
</evidence>